<dbReference type="CDD" id="cd07313">
    <property type="entry name" value="terB_like_2"/>
    <property type="match status" value="1"/>
</dbReference>
<dbReference type="Gene3D" id="1.10.3680.10">
    <property type="entry name" value="TerB-like"/>
    <property type="match status" value="1"/>
</dbReference>
<gene>
    <name evidence="2" type="ORF">EV698_0267</name>
</gene>
<comment type="caution">
    <text evidence="2">The sequence shown here is derived from an EMBL/GenBank/DDBJ whole genome shotgun (WGS) entry which is preliminary data.</text>
</comment>
<proteinExistence type="predicted"/>
<sequence length="165" mass="19167">MIEAIKQFYERRMNPARASTDDPETHRLQLATAALLIEMAQADDQRDSVEFQAIHDGIIEVFGLSPEETAEVIELADQEVHEATDHFDFSQLINEQFNYQQKCKVVELLWRVCLADSEMDRYEEHLVRKIAELLHVEHSAFIAAKLRVQRDYSATSQFSDYDGYE</sequence>
<evidence type="ECO:0000259" key="1">
    <source>
        <dbReference type="Pfam" id="PF05099"/>
    </source>
</evidence>
<evidence type="ECO:0000313" key="3">
    <source>
        <dbReference type="Proteomes" id="UP000292298"/>
    </source>
</evidence>
<organism evidence="2 3">
    <name type="scientific">Spiribacter vilamensis</name>
    <dbReference type="NCBI Taxonomy" id="531306"/>
    <lineage>
        <taxon>Bacteria</taxon>
        <taxon>Pseudomonadati</taxon>
        <taxon>Pseudomonadota</taxon>
        <taxon>Gammaproteobacteria</taxon>
        <taxon>Chromatiales</taxon>
        <taxon>Ectothiorhodospiraceae</taxon>
        <taxon>Spiribacter</taxon>
    </lineage>
</organism>
<accession>A0A4Q8CYH4</accession>
<reference evidence="2 3" key="1">
    <citation type="submission" date="2019-02" db="EMBL/GenBank/DDBJ databases">
        <title>Genomic Encyclopedia of Type Strains, Phase IV (KMG-IV): sequencing the most valuable type-strain genomes for metagenomic binning, comparative biology and taxonomic classification.</title>
        <authorList>
            <person name="Goeker M."/>
        </authorList>
    </citation>
    <scope>NUCLEOTIDE SEQUENCE [LARGE SCALE GENOMIC DNA]</scope>
    <source>
        <strain evidence="2 3">DSM 21056</strain>
    </source>
</reference>
<dbReference type="Pfam" id="PF05099">
    <property type="entry name" value="TerB"/>
    <property type="match status" value="1"/>
</dbReference>
<keyword evidence="3" id="KW-1185">Reference proteome</keyword>
<feature type="domain" description="Co-chaperone DjlA N-terminal" evidence="1">
    <location>
        <begin position="29"/>
        <end position="145"/>
    </location>
</feature>
<evidence type="ECO:0000313" key="2">
    <source>
        <dbReference type="EMBL" id="RZU98031.1"/>
    </source>
</evidence>
<protein>
    <submittedName>
        <fullName evidence="2">Putative tellurite resistance protein B-like protein</fullName>
    </submittedName>
</protein>
<dbReference type="EMBL" id="SHLI01000001">
    <property type="protein sequence ID" value="RZU98031.1"/>
    <property type="molecule type" value="Genomic_DNA"/>
</dbReference>
<dbReference type="InterPro" id="IPR029024">
    <property type="entry name" value="TerB-like"/>
</dbReference>
<dbReference type="AlphaFoldDB" id="A0A4Q8CYH4"/>
<dbReference type="SUPFAM" id="SSF158682">
    <property type="entry name" value="TerB-like"/>
    <property type="match status" value="1"/>
</dbReference>
<dbReference type="InterPro" id="IPR007791">
    <property type="entry name" value="DjlA_N"/>
</dbReference>
<dbReference type="RefSeq" id="WP_130502377.1">
    <property type="nucleotide sequence ID" value="NZ_SHLI01000001.1"/>
</dbReference>
<dbReference type="Proteomes" id="UP000292298">
    <property type="component" value="Unassembled WGS sequence"/>
</dbReference>
<name>A0A4Q8CYH4_9GAMM</name>
<dbReference type="OrthoDB" id="5294347at2"/>